<dbReference type="Gene3D" id="3.30.70.100">
    <property type="match status" value="1"/>
</dbReference>
<accession>A0A8J6Q293</accession>
<evidence type="ECO:0000313" key="3">
    <source>
        <dbReference type="Proteomes" id="UP000600588"/>
    </source>
</evidence>
<comment type="caution">
    <text evidence="2">The sequence shown here is derived from an EMBL/GenBank/DDBJ whole genome shotgun (WGS) entry which is preliminary data.</text>
</comment>
<dbReference type="Pfam" id="PF00403">
    <property type="entry name" value="HMA"/>
    <property type="match status" value="1"/>
</dbReference>
<feature type="domain" description="HMA" evidence="1">
    <location>
        <begin position="40"/>
        <end position="106"/>
    </location>
</feature>
<dbReference type="InterPro" id="IPR036163">
    <property type="entry name" value="HMA_dom_sf"/>
</dbReference>
<sequence>MKKVILSVAVIAAIGLFSCKNEAKKAEDATQTEISNEVGMIETSFGVRGNCSMCKKTIETAANSVDGVTQAVWDVNKKTIDVTLDKAKTSALKVEQAIANSGYDTENVAGNLDAYNKLPGCCQYDHDMQMNQSGEHKANDHHGEHHM</sequence>
<proteinExistence type="predicted"/>
<dbReference type="RefSeq" id="WP_188231244.1">
    <property type="nucleotide sequence ID" value="NZ_JACVXB010000008.1"/>
</dbReference>
<organism evidence="2 3">
    <name type="scientific">Aestuariibaculum sediminum</name>
    <dbReference type="NCBI Taxonomy" id="2770637"/>
    <lineage>
        <taxon>Bacteria</taxon>
        <taxon>Pseudomonadati</taxon>
        <taxon>Bacteroidota</taxon>
        <taxon>Flavobacteriia</taxon>
        <taxon>Flavobacteriales</taxon>
        <taxon>Flavobacteriaceae</taxon>
    </lineage>
</organism>
<dbReference type="PROSITE" id="PS51257">
    <property type="entry name" value="PROKAR_LIPOPROTEIN"/>
    <property type="match status" value="1"/>
</dbReference>
<keyword evidence="3" id="KW-1185">Reference proteome</keyword>
<dbReference type="EMBL" id="JACVXB010000008">
    <property type="protein sequence ID" value="MBD0833437.1"/>
    <property type="molecule type" value="Genomic_DNA"/>
</dbReference>
<dbReference type="GO" id="GO:0046872">
    <property type="term" value="F:metal ion binding"/>
    <property type="evidence" value="ECO:0007669"/>
    <property type="project" value="InterPro"/>
</dbReference>
<dbReference type="AlphaFoldDB" id="A0A8J6Q293"/>
<evidence type="ECO:0000259" key="1">
    <source>
        <dbReference type="PROSITE" id="PS50846"/>
    </source>
</evidence>
<dbReference type="Proteomes" id="UP000600588">
    <property type="component" value="Unassembled WGS sequence"/>
</dbReference>
<dbReference type="PROSITE" id="PS50846">
    <property type="entry name" value="HMA_2"/>
    <property type="match status" value="1"/>
</dbReference>
<dbReference type="CDD" id="cd00371">
    <property type="entry name" value="HMA"/>
    <property type="match status" value="1"/>
</dbReference>
<gene>
    <name evidence="2" type="ORF">ICJ83_14975</name>
</gene>
<protein>
    <submittedName>
        <fullName evidence="2">Cation transporter</fullName>
    </submittedName>
</protein>
<dbReference type="SUPFAM" id="SSF55008">
    <property type="entry name" value="HMA, heavy metal-associated domain"/>
    <property type="match status" value="1"/>
</dbReference>
<evidence type="ECO:0000313" key="2">
    <source>
        <dbReference type="EMBL" id="MBD0833437.1"/>
    </source>
</evidence>
<name>A0A8J6Q293_9FLAO</name>
<reference evidence="2 3" key="1">
    <citation type="submission" date="2020-09" db="EMBL/GenBank/DDBJ databases">
        <title>TT11 complete genome.</title>
        <authorList>
            <person name="Wu Z."/>
        </authorList>
    </citation>
    <scope>NUCLEOTIDE SEQUENCE [LARGE SCALE GENOMIC DNA]</scope>
    <source>
        <strain evidence="2 3">TT11</strain>
    </source>
</reference>
<dbReference type="InterPro" id="IPR006121">
    <property type="entry name" value="HMA_dom"/>
</dbReference>